<evidence type="ECO:0000256" key="2">
    <source>
        <dbReference type="ARBA" id="ARBA00022989"/>
    </source>
</evidence>
<evidence type="ECO:0000313" key="7">
    <source>
        <dbReference type="EMBL" id="SKC17801.1"/>
    </source>
</evidence>
<reference evidence="6 8" key="1">
    <citation type="submission" date="2015-10" db="EMBL/GenBank/DDBJ databases">
        <title>Draft genome of Bosea thiooxidans.</title>
        <authorList>
            <person name="Wang X."/>
        </authorList>
    </citation>
    <scope>NUCLEOTIDE SEQUENCE [LARGE SCALE GENOMIC DNA]</scope>
    <source>
        <strain evidence="6 8">CGMCC 9174</strain>
    </source>
</reference>
<reference evidence="7 9" key="2">
    <citation type="submission" date="2017-02" db="EMBL/GenBank/DDBJ databases">
        <authorList>
            <person name="Peterson S.W."/>
        </authorList>
    </citation>
    <scope>NUCLEOTIDE SEQUENCE [LARGE SCALE GENOMIC DNA]</scope>
    <source>
        <strain evidence="7 9">DSM 9653</strain>
    </source>
</reference>
<dbReference type="EMBL" id="LMAR01000031">
    <property type="protein sequence ID" value="KQK31011.1"/>
    <property type="molecule type" value="Genomic_DNA"/>
</dbReference>
<feature type="transmembrane region" description="Helical" evidence="4">
    <location>
        <begin position="232"/>
        <end position="251"/>
    </location>
</feature>
<dbReference type="PANTHER" id="PTHR11360">
    <property type="entry name" value="MONOCARBOXYLATE TRANSPORTER"/>
    <property type="match status" value="1"/>
</dbReference>
<proteinExistence type="predicted"/>
<dbReference type="InterPro" id="IPR020846">
    <property type="entry name" value="MFS_dom"/>
</dbReference>
<organism evidence="6 8">
    <name type="scientific">Bosea thiooxidans</name>
    <dbReference type="NCBI Taxonomy" id="53254"/>
    <lineage>
        <taxon>Bacteria</taxon>
        <taxon>Pseudomonadati</taxon>
        <taxon>Pseudomonadota</taxon>
        <taxon>Alphaproteobacteria</taxon>
        <taxon>Hyphomicrobiales</taxon>
        <taxon>Boseaceae</taxon>
        <taxon>Bosea</taxon>
    </lineage>
</organism>
<dbReference type="CDD" id="cd17355">
    <property type="entry name" value="MFS_YcxA_like"/>
    <property type="match status" value="1"/>
</dbReference>
<feature type="transmembrane region" description="Helical" evidence="4">
    <location>
        <begin position="12"/>
        <end position="33"/>
    </location>
</feature>
<dbReference type="InterPro" id="IPR011701">
    <property type="entry name" value="MFS"/>
</dbReference>
<dbReference type="PANTHER" id="PTHR11360:SF284">
    <property type="entry name" value="EG:103B4.3 PROTEIN-RELATED"/>
    <property type="match status" value="1"/>
</dbReference>
<evidence type="ECO:0000256" key="1">
    <source>
        <dbReference type="ARBA" id="ARBA00022692"/>
    </source>
</evidence>
<dbReference type="Proteomes" id="UP000190130">
    <property type="component" value="Unassembled WGS sequence"/>
</dbReference>
<evidence type="ECO:0000256" key="3">
    <source>
        <dbReference type="ARBA" id="ARBA00023136"/>
    </source>
</evidence>
<feature type="transmembrane region" description="Helical" evidence="4">
    <location>
        <begin position="294"/>
        <end position="312"/>
    </location>
</feature>
<keyword evidence="3 4" id="KW-0472">Membrane</keyword>
<dbReference type="STRING" id="53254.SAMN05660750_05101"/>
<evidence type="ECO:0000313" key="6">
    <source>
        <dbReference type="EMBL" id="KQK31011.1"/>
    </source>
</evidence>
<gene>
    <name evidence="6" type="ORF">ARD30_11230</name>
    <name evidence="7" type="ORF">SAMN05660750_05101</name>
</gene>
<dbReference type="InterPro" id="IPR050327">
    <property type="entry name" value="Proton-linked_MCT"/>
</dbReference>
<dbReference type="GO" id="GO:0022857">
    <property type="term" value="F:transmembrane transporter activity"/>
    <property type="evidence" value="ECO:0007669"/>
    <property type="project" value="InterPro"/>
</dbReference>
<feature type="transmembrane region" description="Helical" evidence="4">
    <location>
        <begin position="140"/>
        <end position="163"/>
    </location>
</feature>
<keyword evidence="2 4" id="KW-1133">Transmembrane helix</keyword>
<dbReference type="InterPro" id="IPR036259">
    <property type="entry name" value="MFS_trans_sf"/>
</dbReference>
<dbReference type="AlphaFoldDB" id="A0A0Q3KMV8"/>
<dbReference type="Proteomes" id="UP000051562">
    <property type="component" value="Unassembled WGS sequence"/>
</dbReference>
<dbReference type="EMBL" id="FUYX01000028">
    <property type="protein sequence ID" value="SKC17801.1"/>
    <property type="molecule type" value="Genomic_DNA"/>
</dbReference>
<feature type="transmembrane region" description="Helical" evidence="4">
    <location>
        <begin position="381"/>
        <end position="403"/>
    </location>
</feature>
<feature type="domain" description="Major facilitator superfamily (MFS) profile" evidence="5">
    <location>
        <begin position="14"/>
        <end position="406"/>
    </location>
</feature>
<dbReference type="RefSeq" id="WP_055727681.1">
    <property type="nucleotide sequence ID" value="NZ_FUYX01000028.1"/>
</dbReference>
<feature type="transmembrane region" description="Helical" evidence="4">
    <location>
        <begin position="263"/>
        <end position="282"/>
    </location>
</feature>
<evidence type="ECO:0000313" key="9">
    <source>
        <dbReference type="Proteomes" id="UP000190130"/>
    </source>
</evidence>
<protein>
    <submittedName>
        <fullName evidence="6">MFS transporter permease</fullName>
    </submittedName>
    <submittedName>
        <fullName evidence="7">Predicted arabinose efflux permease, MFS family</fullName>
    </submittedName>
</protein>
<feature type="transmembrane region" description="Helical" evidence="4">
    <location>
        <begin position="169"/>
        <end position="189"/>
    </location>
</feature>
<sequence length="421" mass="43694">MNLQRPSTIFYGWLVVAAAFVITFVGFGSAYTFSAFLDSLQHEFAASRGSVSAVFSLAGFMYFALGIVSAPLADRLGVKALSAIGMTLVGLGLILAGQAQTILQVYAAYCIGIGVGVGCAYVPTLGAVQRWFVERRGLASGLAVSGIGVGTLVMPPFALWLIADLGWRNAYTTLGILAIVVGLAAAFVMEDEPGCRGLQPDGIARTMVVGSLQAGNDTPVGQAIRTRRFAGLYLASFLSALGVFVPFVHLAPYAVDHGVPASAAVWLLGAIGIGSTIGRFFLGGIADRMGRESFLIAMYIGMAASLPTWILGGSLSQLILFALIFGLFYGGWVAILPAVVADLFGARHAGRIIGVLYSSVALGTLVGPGAAGFIYDRSHSYVIPIAVSAAANAGAAAVMFLAARRPSAGRVSRWSQSIPPD</sequence>
<feature type="transmembrane region" description="Helical" evidence="4">
    <location>
        <begin position="352"/>
        <end position="375"/>
    </location>
</feature>
<feature type="transmembrane region" description="Helical" evidence="4">
    <location>
        <begin position="106"/>
        <end position="128"/>
    </location>
</feature>
<dbReference type="OrthoDB" id="9796632at2"/>
<evidence type="ECO:0000256" key="4">
    <source>
        <dbReference type="SAM" id="Phobius"/>
    </source>
</evidence>
<dbReference type="Gene3D" id="1.20.1250.20">
    <property type="entry name" value="MFS general substrate transporter like domains"/>
    <property type="match status" value="2"/>
</dbReference>
<dbReference type="Pfam" id="PF07690">
    <property type="entry name" value="MFS_1"/>
    <property type="match status" value="1"/>
</dbReference>
<evidence type="ECO:0000259" key="5">
    <source>
        <dbReference type="PROSITE" id="PS50850"/>
    </source>
</evidence>
<dbReference type="SUPFAM" id="SSF103473">
    <property type="entry name" value="MFS general substrate transporter"/>
    <property type="match status" value="1"/>
</dbReference>
<keyword evidence="8" id="KW-1185">Reference proteome</keyword>
<dbReference type="PROSITE" id="PS50850">
    <property type="entry name" value="MFS"/>
    <property type="match status" value="1"/>
</dbReference>
<keyword evidence="1 4" id="KW-0812">Transmembrane</keyword>
<name>A0A0Q3KMV8_9HYPH</name>
<feature type="transmembrane region" description="Helical" evidence="4">
    <location>
        <begin position="53"/>
        <end position="73"/>
    </location>
</feature>
<feature type="transmembrane region" description="Helical" evidence="4">
    <location>
        <begin position="80"/>
        <end position="100"/>
    </location>
</feature>
<accession>A0A0Q3KMV8</accession>
<feature type="transmembrane region" description="Helical" evidence="4">
    <location>
        <begin position="318"/>
        <end position="340"/>
    </location>
</feature>
<evidence type="ECO:0000313" key="8">
    <source>
        <dbReference type="Proteomes" id="UP000051562"/>
    </source>
</evidence>